<dbReference type="RefSeq" id="WP_111626747.1">
    <property type="nucleotide sequence ID" value="NZ_QLMC01000001.1"/>
</dbReference>
<keyword evidence="3" id="KW-1185">Reference proteome</keyword>
<comment type="caution">
    <text evidence="2">The sequence shown here is derived from an EMBL/GenBank/DDBJ whole genome shotgun (WGS) entry which is preliminary data.</text>
</comment>
<dbReference type="Pfam" id="PF01973">
    <property type="entry name" value="MptE-like"/>
    <property type="match status" value="1"/>
</dbReference>
<feature type="domain" description="6-hydroxymethylpterin diphosphokinase MptE-like" evidence="1">
    <location>
        <begin position="42"/>
        <end position="190"/>
    </location>
</feature>
<dbReference type="EMBL" id="QLMC01000001">
    <property type="protein sequence ID" value="RAK02558.1"/>
    <property type="molecule type" value="Genomic_DNA"/>
</dbReference>
<proteinExistence type="predicted"/>
<dbReference type="Proteomes" id="UP000248790">
    <property type="component" value="Unassembled WGS sequence"/>
</dbReference>
<dbReference type="Gene3D" id="3.90.1480.10">
    <property type="entry name" value="Alpha-2,3-sialyltransferase"/>
    <property type="match status" value="1"/>
</dbReference>
<dbReference type="OrthoDB" id="344900at2"/>
<dbReference type="InterPro" id="IPR002826">
    <property type="entry name" value="MptE-like"/>
</dbReference>
<protein>
    <submittedName>
        <fullName evidence="2">Uncharacterized protein DUF115</fullName>
    </submittedName>
</protein>
<dbReference type="AlphaFoldDB" id="A0A327X8K8"/>
<accession>A0A327X8K8</accession>
<evidence type="ECO:0000313" key="2">
    <source>
        <dbReference type="EMBL" id="RAK02558.1"/>
    </source>
</evidence>
<evidence type="ECO:0000259" key="1">
    <source>
        <dbReference type="Pfam" id="PF01973"/>
    </source>
</evidence>
<reference evidence="2 3" key="1">
    <citation type="submission" date="2018-06" db="EMBL/GenBank/DDBJ databases">
        <title>Genomic Encyclopedia of Archaeal and Bacterial Type Strains, Phase II (KMG-II): from individual species to whole genera.</title>
        <authorList>
            <person name="Goeker M."/>
        </authorList>
    </citation>
    <scope>NUCLEOTIDE SEQUENCE [LARGE SCALE GENOMIC DNA]</scope>
    <source>
        <strain evidence="2 3">DSM 21851</strain>
    </source>
</reference>
<evidence type="ECO:0000313" key="3">
    <source>
        <dbReference type="Proteomes" id="UP000248790"/>
    </source>
</evidence>
<gene>
    <name evidence="2" type="ORF">LX87_00678</name>
</gene>
<organism evidence="2 3">
    <name type="scientific">Larkinella arboricola</name>
    <dbReference type="NCBI Taxonomy" id="643671"/>
    <lineage>
        <taxon>Bacteria</taxon>
        <taxon>Pseudomonadati</taxon>
        <taxon>Bacteroidota</taxon>
        <taxon>Cytophagia</taxon>
        <taxon>Cytophagales</taxon>
        <taxon>Spirosomataceae</taxon>
        <taxon>Larkinella</taxon>
    </lineage>
</organism>
<name>A0A327X8K8_LARAB</name>
<sequence>MQPLEQFDRIQRASINPYFNALYLIKSRLMWDLNPYSWSSRNKMNKLKDSHIGKKAIIICNGPSLRKVNFDSLIGSDVYFFGLNKINLMFDETAFRPNAVVASNYFVIEQNKEFYNTTDIQLFLNSDKSALIQNRKNVIFVNYSSIPRKFARDCSMSLFQGHTVTYTAMQLAFHMGFSEVALIGCDHHFETKGVSNKTVIAGETDPNHFHPKYFADGVKWDLPDLLGSEYHYDLADKIYKQFGRKLINCTEGGKLEIFERMPLDAFIISNNQPKKFI</sequence>